<dbReference type="Gene3D" id="3.30.450.40">
    <property type="match status" value="1"/>
</dbReference>
<protein>
    <recommendedName>
        <fullName evidence="5">Heat-inducible transcription repressor HrcA</fullName>
    </recommendedName>
</protein>
<keyword evidence="2 5" id="KW-0805">Transcription regulation</keyword>
<comment type="caution">
    <text evidence="7">The sequence shown here is derived from an EMBL/GenBank/DDBJ whole genome shotgun (WGS) entry which is preliminary data.</text>
</comment>
<evidence type="ECO:0000313" key="8">
    <source>
        <dbReference type="Proteomes" id="UP001519363"/>
    </source>
</evidence>
<sequence length="344" mass="37224">MNTGSPDDRRFEVLRAIVADYVSTQEPVGSKALVDRHNLGVSSATVRNDMAVLEEDGYITQPHTSAGRVPTDKGYRVFVDRLSDVKPLSTAERRAIQTFLDGALDLDDVLRRSVRLLAQLTRQVAVVQYPTLTRSVVRHIEVVPITPARLMLVTITDTGRVEQRMVDLGDVISPDDVGRVRTVLNSALVGRRLAEASARVAELPEGAPTELRDVMLRVCTVLIESLVEHPEERLLLGGTANLTRSTADFPGSLRSVLEALEEQVVVLKLLQAAHDHSTITVRIGEENEAEEMRTTSVVSIGYGGVAGTVLGGMGVVGPTRMDYPGTMAAVRAVAAYVGEILAGR</sequence>
<dbReference type="Pfam" id="PF01628">
    <property type="entry name" value="HrcA"/>
    <property type="match status" value="1"/>
</dbReference>
<evidence type="ECO:0000256" key="5">
    <source>
        <dbReference type="HAMAP-Rule" id="MF_00081"/>
    </source>
</evidence>
<dbReference type="PANTHER" id="PTHR34824">
    <property type="entry name" value="HEAT-INDUCIBLE TRANSCRIPTION REPRESSOR HRCA"/>
    <property type="match status" value="1"/>
</dbReference>
<feature type="domain" description="Heat-inducible transcription repressor HrcA C-terminal" evidence="6">
    <location>
        <begin position="107"/>
        <end position="327"/>
    </location>
</feature>
<dbReference type="InterPro" id="IPR023120">
    <property type="entry name" value="WHTH_transcript_rep_HrcA_IDD"/>
</dbReference>
<name>A0ABS5ABX9_9PSEU</name>
<accession>A0ABS5ABX9</accession>
<dbReference type="InterPro" id="IPR021153">
    <property type="entry name" value="HrcA_C"/>
</dbReference>
<evidence type="ECO:0000259" key="6">
    <source>
        <dbReference type="Pfam" id="PF01628"/>
    </source>
</evidence>
<dbReference type="HAMAP" id="MF_00081">
    <property type="entry name" value="HrcA"/>
    <property type="match status" value="1"/>
</dbReference>
<reference evidence="7 8" key="1">
    <citation type="submission" date="2021-03" db="EMBL/GenBank/DDBJ databases">
        <title>Sequencing the genomes of 1000 actinobacteria strains.</title>
        <authorList>
            <person name="Klenk H.-P."/>
        </authorList>
    </citation>
    <scope>NUCLEOTIDE SEQUENCE [LARGE SCALE GENOMIC DNA]</scope>
    <source>
        <strain evidence="7 8">DSM 44580</strain>
    </source>
</reference>
<comment type="function">
    <text evidence="5">Negative regulator of class I heat shock genes (grpE-dnaK-dnaJ and groELS operons). Prevents heat-shock induction of these operons.</text>
</comment>
<comment type="similarity">
    <text evidence="5">Belongs to the HrcA family.</text>
</comment>
<dbReference type="InterPro" id="IPR036390">
    <property type="entry name" value="WH_DNA-bd_sf"/>
</dbReference>
<evidence type="ECO:0000256" key="2">
    <source>
        <dbReference type="ARBA" id="ARBA00023015"/>
    </source>
</evidence>
<organism evidence="7 8">
    <name type="scientific">Crossiella equi</name>
    <dbReference type="NCBI Taxonomy" id="130796"/>
    <lineage>
        <taxon>Bacteria</taxon>
        <taxon>Bacillati</taxon>
        <taxon>Actinomycetota</taxon>
        <taxon>Actinomycetes</taxon>
        <taxon>Pseudonocardiales</taxon>
        <taxon>Pseudonocardiaceae</taxon>
        <taxon>Crossiella</taxon>
    </lineage>
</organism>
<dbReference type="NCBIfam" id="TIGR00331">
    <property type="entry name" value="hrcA"/>
    <property type="match status" value="1"/>
</dbReference>
<dbReference type="InterPro" id="IPR036388">
    <property type="entry name" value="WH-like_DNA-bd_sf"/>
</dbReference>
<dbReference type="PIRSF" id="PIRSF005485">
    <property type="entry name" value="HrcA"/>
    <property type="match status" value="1"/>
</dbReference>
<gene>
    <name evidence="5" type="primary">hrcA</name>
    <name evidence="7" type="ORF">JOF53_002967</name>
</gene>
<keyword evidence="8" id="KW-1185">Reference proteome</keyword>
<dbReference type="InterPro" id="IPR029016">
    <property type="entry name" value="GAF-like_dom_sf"/>
</dbReference>
<dbReference type="Proteomes" id="UP001519363">
    <property type="component" value="Unassembled WGS sequence"/>
</dbReference>
<keyword evidence="1 5" id="KW-0678">Repressor</keyword>
<evidence type="ECO:0000256" key="4">
    <source>
        <dbReference type="ARBA" id="ARBA00023163"/>
    </source>
</evidence>
<dbReference type="Gene3D" id="1.10.10.10">
    <property type="entry name" value="Winged helix-like DNA-binding domain superfamily/Winged helix DNA-binding domain"/>
    <property type="match status" value="1"/>
</dbReference>
<proteinExistence type="inferred from homology"/>
<dbReference type="PANTHER" id="PTHR34824:SF1">
    <property type="entry name" value="HEAT-INDUCIBLE TRANSCRIPTION REPRESSOR HRCA"/>
    <property type="match status" value="1"/>
</dbReference>
<dbReference type="SUPFAM" id="SSF46785">
    <property type="entry name" value="Winged helix' DNA-binding domain"/>
    <property type="match status" value="1"/>
</dbReference>
<dbReference type="EMBL" id="JAGIOO010000001">
    <property type="protein sequence ID" value="MBP2474095.1"/>
    <property type="molecule type" value="Genomic_DNA"/>
</dbReference>
<keyword evidence="3 5" id="KW-0346">Stress response</keyword>
<keyword evidence="4 5" id="KW-0804">Transcription</keyword>
<dbReference type="InterPro" id="IPR002571">
    <property type="entry name" value="HrcA"/>
</dbReference>
<dbReference type="RefSeq" id="WP_086787679.1">
    <property type="nucleotide sequence ID" value="NZ_JAGIOO010000001.1"/>
</dbReference>
<evidence type="ECO:0000256" key="1">
    <source>
        <dbReference type="ARBA" id="ARBA00022491"/>
    </source>
</evidence>
<evidence type="ECO:0000313" key="7">
    <source>
        <dbReference type="EMBL" id="MBP2474095.1"/>
    </source>
</evidence>
<evidence type="ECO:0000256" key="3">
    <source>
        <dbReference type="ARBA" id="ARBA00023016"/>
    </source>
</evidence>
<dbReference type="SUPFAM" id="SSF55781">
    <property type="entry name" value="GAF domain-like"/>
    <property type="match status" value="1"/>
</dbReference>
<dbReference type="Gene3D" id="3.30.390.60">
    <property type="entry name" value="Heat-inducible transcription repressor hrca homolog, domain 3"/>
    <property type="match status" value="1"/>
</dbReference>